<name>A0ABQ5QQP1_9ACTN</name>
<organism evidence="1 2">
    <name type="scientific">Phytohabitans aurantiacus</name>
    <dbReference type="NCBI Taxonomy" id="3016789"/>
    <lineage>
        <taxon>Bacteria</taxon>
        <taxon>Bacillati</taxon>
        <taxon>Actinomycetota</taxon>
        <taxon>Actinomycetes</taxon>
        <taxon>Micromonosporales</taxon>
        <taxon>Micromonosporaceae</taxon>
    </lineage>
</organism>
<sequence length="65" mass="6727">MKPQSSAPLVTLAGAAEAGATTAIEAAAPRATAAAQRSGCREMPPALRLSILFWSFLDVDMRKPG</sequence>
<evidence type="ECO:0000313" key="1">
    <source>
        <dbReference type="EMBL" id="GLH96953.1"/>
    </source>
</evidence>
<dbReference type="EMBL" id="BSDI01000007">
    <property type="protein sequence ID" value="GLH96953.1"/>
    <property type="molecule type" value="Genomic_DNA"/>
</dbReference>
<dbReference type="Proteomes" id="UP001144280">
    <property type="component" value="Unassembled WGS sequence"/>
</dbReference>
<keyword evidence="2" id="KW-1185">Reference proteome</keyword>
<gene>
    <name evidence="1" type="ORF">Pa4123_22270</name>
</gene>
<protein>
    <submittedName>
        <fullName evidence="1">Uncharacterized protein</fullName>
    </submittedName>
</protein>
<reference evidence="1" key="1">
    <citation type="submission" date="2022-12" db="EMBL/GenBank/DDBJ databases">
        <title>New Phytohabitans aurantiacus sp. RD004123 nov., an actinomycete isolated from soil.</title>
        <authorList>
            <person name="Triningsih D.W."/>
            <person name="Harunari E."/>
            <person name="Igarashi Y."/>
        </authorList>
    </citation>
    <scope>NUCLEOTIDE SEQUENCE</scope>
    <source>
        <strain evidence="1">RD004123</strain>
    </source>
</reference>
<comment type="caution">
    <text evidence="1">The sequence shown here is derived from an EMBL/GenBank/DDBJ whole genome shotgun (WGS) entry which is preliminary data.</text>
</comment>
<evidence type="ECO:0000313" key="2">
    <source>
        <dbReference type="Proteomes" id="UP001144280"/>
    </source>
</evidence>
<proteinExistence type="predicted"/>
<accession>A0ABQ5QQP1</accession>